<keyword evidence="13" id="KW-1185">Reference proteome</keyword>
<keyword evidence="4 12" id="KW-0067">ATP-binding</keyword>
<dbReference type="GO" id="GO:0005524">
    <property type="term" value="F:ATP binding"/>
    <property type="evidence" value="ECO:0007669"/>
    <property type="project" value="UniProtKB-KW"/>
</dbReference>
<dbReference type="PANTHER" id="PTHR43394:SF1">
    <property type="entry name" value="ATP-BINDING CASSETTE SUB-FAMILY B MEMBER 10, MITOCHONDRIAL"/>
    <property type="match status" value="1"/>
</dbReference>
<dbReference type="GO" id="GO:0090374">
    <property type="term" value="P:oligopeptide export from mitochondrion"/>
    <property type="evidence" value="ECO:0007669"/>
    <property type="project" value="TreeGrafter"/>
</dbReference>
<organism evidence="12 13">
    <name type="scientific">Sphingomonas abaci</name>
    <dbReference type="NCBI Taxonomy" id="237611"/>
    <lineage>
        <taxon>Bacteria</taxon>
        <taxon>Pseudomonadati</taxon>
        <taxon>Pseudomonadota</taxon>
        <taxon>Alphaproteobacteria</taxon>
        <taxon>Sphingomonadales</taxon>
        <taxon>Sphingomonadaceae</taxon>
        <taxon>Sphingomonas</taxon>
    </lineage>
</organism>
<dbReference type="PANTHER" id="PTHR43394">
    <property type="entry name" value="ATP-DEPENDENT PERMEASE MDL1, MITOCHONDRIAL"/>
    <property type="match status" value="1"/>
</dbReference>
<dbReference type="InterPro" id="IPR003439">
    <property type="entry name" value="ABC_transporter-like_ATP-bd"/>
</dbReference>
<dbReference type="InterPro" id="IPR017871">
    <property type="entry name" value="ABC_transporter-like_CS"/>
</dbReference>
<dbReference type="Pfam" id="PF00664">
    <property type="entry name" value="ABC_membrane"/>
    <property type="match status" value="1"/>
</dbReference>
<feature type="transmembrane region" description="Helical" evidence="9">
    <location>
        <begin position="90"/>
        <end position="110"/>
    </location>
</feature>
<comment type="function">
    <text evidence="7">Part of an ABC transporter complex. Transmembrane domains (TMD) form a pore in the inner membrane and the ATP-binding domain (NBD) is responsible for energy generation.</text>
</comment>
<evidence type="ECO:0000313" key="12">
    <source>
        <dbReference type="EMBL" id="MBB4616191.1"/>
    </source>
</evidence>
<dbReference type="GO" id="GO:0016887">
    <property type="term" value="F:ATP hydrolysis activity"/>
    <property type="evidence" value="ECO:0007669"/>
    <property type="project" value="InterPro"/>
</dbReference>
<reference evidence="12 13" key="1">
    <citation type="submission" date="2020-08" db="EMBL/GenBank/DDBJ databases">
        <title>Genomic Encyclopedia of Type Strains, Phase IV (KMG-IV): sequencing the most valuable type-strain genomes for metagenomic binning, comparative biology and taxonomic classification.</title>
        <authorList>
            <person name="Goeker M."/>
        </authorList>
    </citation>
    <scope>NUCLEOTIDE SEQUENCE [LARGE SCALE GENOMIC DNA]</scope>
    <source>
        <strain evidence="12 13">DSM 15867</strain>
    </source>
</reference>
<keyword evidence="2 9" id="KW-0812">Transmembrane</keyword>
<keyword evidence="5 9" id="KW-1133">Transmembrane helix</keyword>
<gene>
    <name evidence="12" type="ORF">GGQ96_000297</name>
</gene>
<dbReference type="InterPro" id="IPR039421">
    <property type="entry name" value="Type_1_exporter"/>
</dbReference>
<name>A0A7W7AFU3_9SPHN</name>
<feature type="transmembrane region" description="Helical" evidence="9">
    <location>
        <begin position="271"/>
        <end position="290"/>
    </location>
</feature>
<evidence type="ECO:0000256" key="6">
    <source>
        <dbReference type="ARBA" id="ARBA00023136"/>
    </source>
</evidence>
<dbReference type="InterPro" id="IPR011918">
    <property type="entry name" value="ABC_MsbA_ATP-bd"/>
</dbReference>
<protein>
    <submittedName>
        <fullName evidence="12">ATP-binding cassette subfamily B protein</fullName>
    </submittedName>
</protein>
<feature type="domain" description="ABC transmembrane type-1" evidence="11">
    <location>
        <begin position="45"/>
        <end position="332"/>
    </location>
</feature>
<keyword evidence="6 9" id="KW-0472">Membrane</keyword>
<dbReference type="GO" id="GO:0005886">
    <property type="term" value="C:plasma membrane"/>
    <property type="evidence" value="ECO:0007669"/>
    <property type="project" value="UniProtKB-SubCell"/>
</dbReference>
<evidence type="ECO:0000256" key="8">
    <source>
        <dbReference type="SAM" id="MobiDB-lite"/>
    </source>
</evidence>
<evidence type="ECO:0000256" key="2">
    <source>
        <dbReference type="ARBA" id="ARBA00022692"/>
    </source>
</evidence>
<dbReference type="SMART" id="SM00382">
    <property type="entry name" value="AAA"/>
    <property type="match status" value="1"/>
</dbReference>
<dbReference type="NCBIfam" id="TIGR02204">
    <property type="entry name" value="MsbA_rel"/>
    <property type="match status" value="1"/>
</dbReference>
<evidence type="ECO:0000256" key="4">
    <source>
        <dbReference type="ARBA" id="ARBA00022840"/>
    </source>
</evidence>
<feature type="transmembrane region" description="Helical" evidence="9">
    <location>
        <begin position="189"/>
        <end position="208"/>
    </location>
</feature>
<evidence type="ECO:0000259" key="10">
    <source>
        <dbReference type="PROSITE" id="PS50893"/>
    </source>
</evidence>
<dbReference type="SUPFAM" id="SSF90123">
    <property type="entry name" value="ABC transporter transmembrane region"/>
    <property type="match status" value="1"/>
</dbReference>
<dbReference type="Proteomes" id="UP000574769">
    <property type="component" value="Unassembled WGS sequence"/>
</dbReference>
<dbReference type="CDD" id="cd18575">
    <property type="entry name" value="ABC_6TM_bac_exporter_ABCB8_10_like"/>
    <property type="match status" value="1"/>
</dbReference>
<dbReference type="InterPro" id="IPR027417">
    <property type="entry name" value="P-loop_NTPase"/>
</dbReference>
<dbReference type="FunFam" id="3.40.50.300:FF:000218">
    <property type="entry name" value="Multidrug ABC transporter ATP-binding protein"/>
    <property type="match status" value="1"/>
</dbReference>
<dbReference type="RefSeq" id="WP_184110841.1">
    <property type="nucleotide sequence ID" value="NZ_JACHNY010000001.1"/>
</dbReference>
<dbReference type="Gene3D" id="3.40.50.300">
    <property type="entry name" value="P-loop containing nucleotide triphosphate hydrolases"/>
    <property type="match status" value="1"/>
</dbReference>
<dbReference type="EMBL" id="JACHNY010000001">
    <property type="protein sequence ID" value="MBB4616191.1"/>
    <property type="molecule type" value="Genomic_DNA"/>
</dbReference>
<dbReference type="InterPro" id="IPR011527">
    <property type="entry name" value="ABC1_TM_dom"/>
</dbReference>
<evidence type="ECO:0000256" key="7">
    <source>
        <dbReference type="ARBA" id="ARBA00024725"/>
    </source>
</evidence>
<dbReference type="InterPro" id="IPR036640">
    <property type="entry name" value="ABC1_TM_sf"/>
</dbReference>
<feature type="compositionally biased region" description="Basic and acidic residues" evidence="8">
    <location>
        <begin position="13"/>
        <end position="22"/>
    </location>
</feature>
<evidence type="ECO:0000256" key="1">
    <source>
        <dbReference type="ARBA" id="ARBA00004651"/>
    </source>
</evidence>
<feature type="domain" description="ABC transporter" evidence="10">
    <location>
        <begin position="367"/>
        <end position="603"/>
    </location>
</feature>
<dbReference type="GO" id="GO:0015421">
    <property type="term" value="F:ABC-type oligopeptide transporter activity"/>
    <property type="evidence" value="ECO:0007669"/>
    <property type="project" value="TreeGrafter"/>
</dbReference>
<dbReference type="PROSITE" id="PS50929">
    <property type="entry name" value="ABC_TM1F"/>
    <property type="match status" value="1"/>
</dbReference>
<dbReference type="SUPFAM" id="SSF52540">
    <property type="entry name" value="P-loop containing nucleoside triphosphate hydrolases"/>
    <property type="match status" value="1"/>
</dbReference>
<dbReference type="Pfam" id="PF00005">
    <property type="entry name" value="ABC_tran"/>
    <property type="match status" value="1"/>
</dbReference>
<comment type="subcellular location">
    <subcellularLocation>
        <location evidence="1">Cell membrane</location>
        <topology evidence="1">Multi-pass membrane protein</topology>
    </subcellularLocation>
</comment>
<feature type="region of interest" description="Disordered" evidence="8">
    <location>
        <begin position="1"/>
        <end position="22"/>
    </location>
</feature>
<evidence type="ECO:0000256" key="5">
    <source>
        <dbReference type="ARBA" id="ARBA00022989"/>
    </source>
</evidence>
<dbReference type="AlphaFoldDB" id="A0A7W7AFU3"/>
<evidence type="ECO:0000256" key="9">
    <source>
        <dbReference type="SAM" id="Phobius"/>
    </source>
</evidence>
<feature type="transmembrane region" description="Helical" evidence="9">
    <location>
        <begin position="159"/>
        <end position="183"/>
    </location>
</feature>
<feature type="transmembrane region" description="Helical" evidence="9">
    <location>
        <begin position="44"/>
        <end position="65"/>
    </location>
</feature>
<feature type="transmembrane region" description="Helical" evidence="9">
    <location>
        <begin position="302"/>
        <end position="323"/>
    </location>
</feature>
<dbReference type="Gene3D" id="1.20.1560.10">
    <property type="entry name" value="ABC transporter type 1, transmembrane domain"/>
    <property type="match status" value="1"/>
</dbReference>
<evidence type="ECO:0000259" key="11">
    <source>
        <dbReference type="PROSITE" id="PS50929"/>
    </source>
</evidence>
<evidence type="ECO:0000256" key="3">
    <source>
        <dbReference type="ARBA" id="ARBA00022741"/>
    </source>
</evidence>
<comment type="caution">
    <text evidence="12">The sequence shown here is derived from an EMBL/GenBank/DDBJ whole genome shotgun (WGS) entry which is preliminary data.</text>
</comment>
<keyword evidence="3" id="KW-0547">Nucleotide-binding</keyword>
<dbReference type="PROSITE" id="PS50893">
    <property type="entry name" value="ABC_TRANSPORTER_2"/>
    <property type="match status" value="1"/>
</dbReference>
<dbReference type="InterPro" id="IPR003593">
    <property type="entry name" value="AAA+_ATPase"/>
</dbReference>
<accession>A0A7W7AFU3</accession>
<sequence>MARTPRPPIGSTDQRDAAAKAPERRRLGDLSMVWHHARRYPGRIAIAGAALVTTSAATVGIPYGFKRVIDRGFGGAASATGEATSFASSFHYLLMIVAVLAVATAIRFYFVSWLGERVVADIRLAVQRNLLRLSPRFFEENRPSEIASRLTSDTALIEMIVGGTVSIALRNAFTGVGGMIYLFVISPKLAGLLLIGIPLIVLPMTLLGRRVRNHSRTSQDRVAEVGSLTTEVLGAMRIVQAFGQEDREAGRFGAAVEATFDAARRRNALRAGMTAIVIALVFGSITLVLWEGAIDVAAGRLSGGSIAAFVLTGGIVAGAFGALTEVYGDLLRGAGAASRLSELLREVPAIAAPARPAALPVPARGALRFEGVEFRYPTRPDVAALHDFTLDVRPGETVAVVGPSGAGKSTLFQLAERFYDPQAGRVLIDDVPLTQADPADLRARIAMVPQETVIFAASARDNLRYGRWDADDDALWAAAEAANAADFLRRLPGGLDTYLGEGGARLSGGQRQRITIARALLRDSPILLLDEATSALDAESERLVQQALERLMTTRTTLVIAHRLATVRAAGRIIVMDEGRIVEQGTHGELIAQSGLYARLASLQFHDA</sequence>
<proteinExistence type="predicted"/>
<dbReference type="PROSITE" id="PS00211">
    <property type="entry name" value="ABC_TRANSPORTER_1"/>
    <property type="match status" value="1"/>
</dbReference>
<evidence type="ECO:0000313" key="13">
    <source>
        <dbReference type="Proteomes" id="UP000574769"/>
    </source>
</evidence>